<feature type="transmembrane region" description="Helical" evidence="7">
    <location>
        <begin position="43"/>
        <end position="60"/>
    </location>
</feature>
<evidence type="ECO:0000256" key="2">
    <source>
        <dbReference type="ARBA" id="ARBA00005985"/>
    </source>
</evidence>
<evidence type="ECO:0000313" key="8">
    <source>
        <dbReference type="EMBL" id="KAL2326936.1"/>
    </source>
</evidence>
<dbReference type="Proteomes" id="UP001603857">
    <property type="component" value="Unassembled WGS sequence"/>
</dbReference>
<keyword evidence="5 7" id="KW-1133">Transmembrane helix</keyword>
<dbReference type="InterPro" id="IPR000537">
    <property type="entry name" value="UbiA_prenyltransferase"/>
</dbReference>
<sequence>MEEKLIAHDYVPSCYLGICISNRVIPSLADICVQETGFFPRPLIFVVVIISFYFVGMTLYKDIPDIEGDKTFGINSIAARIGLKPAFWISISLIEMAVGVALLAGATSSSCLWIKIVTGLGHIVLASIIWYKAKSVDLKSNASIFAFYVFLWKLIGVEHFLLPFIR</sequence>
<dbReference type="AlphaFoldDB" id="A0ABD1LTT0"/>
<dbReference type="Pfam" id="PF01040">
    <property type="entry name" value="UbiA"/>
    <property type="match status" value="1"/>
</dbReference>
<dbReference type="Gene3D" id="1.20.120.1780">
    <property type="entry name" value="UbiA prenyltransferase"/>
    <property type="match status" value="1"/>
</dbReference>
<dbReference type="GO" id="GO:0016740">
    <property type="term" value="F:transferase activity"/>
    <property type="evidence" value="ECO:0007669"/>
    <property type="project" value="UniProtKB-KW"/>
</dbReference>
<evidence type="ECO:0000256" key="7">
    <source>
        <dbReference type="SAM" id="Phobius"/>
    </source>
</evidence>
<dbReference type="PANTHER" id="PTHR43009:SF6">
    <property type="entry name" value="HOMOGENTISATE PHYTYLTRANSFERASE 1, CHLOROPLASTIC"/>
    <property type="match status" value="1"/>
</dbReference>
<keyword evidence="3" id="KW-0808">Transferase</keyword>
<keyword evidence="6 7" id="KW-0472">Membrane</keyword>
<name>A0ABD1LTT0_9FABA</name>
<evidence type="ECO:0000256" key="6">
    <source>
        <dbReference type="ARBA" id="ARBA00023136"/>
    </source>
</evidence>
<accession>A0ABD1LTT0</accession>
<dbReference type="EMBL" id="JBGMDY010000007">
    <property type="protein sequence ID" value="KAL2326936.1"/>
    <property type="molecule type" value="Genomic_DNA"/>
</dbReference>
<keyword evidence="9" id="KW-1185">Reference proteome</keyword>
<feature type="transmembrane region" description="Helical" evidence="7">
    <location>
        <begin position="86"/>
        <end position="106"/>
    </location>
</feature>
<comment type="subcellular location">
    <subcellularLocation>
        <location evidence="1">Plastid</location>
        <location evidence="1">Chloroplast membrane</location>
        <topology evidence="1">Multi-pass membrane protein</topology>
    </subcellularLocation>
</comment>
<evidence type="ECO:0000256" key="4">
    <source>
        <dbReference type="ARBA" id="ARBA00022692"/>
    </source>
</evidence>
<evidence type="ECO:0000313" key="9">
    <source>
        <dbReference type="Proteomes" id="UP001603857"/>
    </source>
</evidence>
<proteinExistence type="inferred from homology"/>
<protein>
    <submittedName>
        <fullName evidence="8">Uncharacterized protein</fullName>
    </submittedName>
</protein>
<evidence type="ECO:0000256" key="3">
    <source>
        <dbReference type="ARBA" id="ARBA00022679"/>
    </source>
</evidence>
<comment type="similarity">
    <text evidence="2">Belongs to the UbiA prenyltransferase family.</text>
</comment>
<feature type="transmembrane region" description="Helical" evidence="7">
    <location>
        <begin position="145"/>
        <end position="165"/>
    </location>
</feature>
<evidence type="ECO:0000256" key="1">
    <source>
        <dbReference type="ARBA" id="ARBA00004508"/>
    </source>
</evidence>
<reference evidence="8 9" key="1">
    <citation type="submission" date="2024-08" db="EMBL/GenBank/DDBJ databases">
        <title>Insights into the chromosomal genome structure of Flemingia macrophylla.</title>
        <authorList>
            <person name="Ding Y."/>
            <person name="Zhao Y."/>
            <person name="Bi W."/>
            <person name="Wu M."/>
            <person name="Zhao G."/>
            <person name="Gong Y."/>
            <person name="Li W."/>
            <person name="Zhang P."/>
        </authorList>
    </citation>
    <scope>NUCLEOTIDE SEQUENCE [LARGE SCALE GENOMIC DNA]</scope>
    <source>
        <strain evidence="8">DYQJB</strain>
        <tissue evidence="8">Leaf</tissue>
    </source>
</reference>
<evidence type="ECO:0000256" key="5">
    <source>
        <dbReference type="ARBA" id="ARBA00022989"/>
    </source>
</evidence>
<feature type="transmembrane region" description="Helical" evidence="7">
    <location>
        <begin position="112"/>
        <end position="133"/>
    </location>
</feature>
<gene>
    <name evidence="8" type="ORF">Fmac_020363</name>
</gene>
<dbReference type="GO" id="GO:0031969">
    <property type="term" value="C:chloroplast membrane"/>
    <property type="evidence" value="ECO:0007669"/>
    <property type="project" value="UniProtKB-SubCell"/>
</dbReference>
<comment type="caution">
    <text evidence="8">The sequence shown here is derived from an EMBL/GenBank/DDBJ whole genome shotgun (WGS) entry which is preliminary data.</text>
</comment>
<organism evidence="8 9">
    <name type="scientific">Flemingia macrophylla</name>
    <dbReference type="NCBI Taxonomy" id="520843"/>
    <lineage>
        <taxon>Eukaryota</taxon>
        <taxon>Viridiplantae</taxon>
        <taxon>Streptophyta</taxon>
        <taxon>Embryophyta</taxon>
        <taxon>Tracheophyta</taxon>
        <taxon>Spermatophyta</taxon>
        <taxon>Magnoliopsida</taxon>
        <taxon>eudicotyledons</taxon>
        <taxon>Gunneridae</taxon>
        <taxon>Pentapetalae</taxon>
        <taxon>rosids</taxon>
        <taxon>fabids</taxon>
        <taxon>Fabales</taxon>
        <taxon>Fabaceae</taxon>
        <taxon>Papilionoideae</taxon>
        <taxon>50 kb inversion clade</taxon>
        <taxon>NPAAA clade</taxon>
        <taxon>indigoferoid/millettioid clade</taxon>
        <taxon>Phaseoleae</taxon>
        <taxon>Flemingia</taxon>
    </lineage>
</organism>
<dbReference type="PANTHER" id="PTHR43009">
    <property type="entry name" value="HOMOGENTISATE SOLANESYLTRANSFERASE, CHLOROPLASTIC"/>
    <property type="match status" value="1"/>
</dbReference>
<keyword evidence="4 7" id="KW-0812">Transmembrane</keyword>